<dbReference type="Proteomes" id="UP000232688">
    <property type="component" value="Unassembled WGS sequence"/>
</dbReference>
<proteinExistence type="predicted"/>
<organism evidence="1 4">
    <name type="scientific">Rhizophagus irregularis</name>
    <dbReference type="NCBI Taxonomy" id="588596"/>
    <lineage>
        <taxon>Eukaryota</taxon>
        <taxon>Fungi</taxon>
        <taxon>Fungi incertae sedis</taxon>
        <taxon>Mucoromycota</taxon>
        <taxon>Glomeromycotina</taxon>
        <taxon>Glomeromycetes</taxon>
        <taxon>Glomerales</taxon>
        <taxon>Glomeraceae</taxon>
        <taxon>Rhizophagus</taxon>
    </lineage>
</organism>
<name>A0A2I1F0T0_9GLOM</name>
<sequence>MSRRQSPLVHRNIVMMDVKIEMVKGSDDEITVKEKGNTKFCISLRNVNSINELIKEFEDIVASESNLTINESIVALKHFSSVEFLRSHDVQGMTFSKGLSYYHNEEVDKLIYFDLTRTTSSDIQS</sequence>
<comment type="caution">
    <text evidence="1">The sequence shown here is derived from an EMBL/GenBank/DDBJ whole genome shotgun (WGS) entry which is preliminary data.</text>
</comment>
<reference evidence="2 3" key="4">
    <citation type="submission" date="2017-10" db="EMBL/GenBank/DDBJ databases">
        <title>Genome analyses suggest a sexual origin of heterokaryosis in a supposedly ancient asexual fungus.</title>
        <authorList>
            <person name="Corradi N."/>
            <person name="Sedzielewska K."/>
            <person name="Noel J."/>
            <person name="Charron P."/>
            <person name="Farinelli L."/>
            <person name="Marton T."/>
            <person name="Kruger M."/>
            <person name="Pelin A."/>
            <person name="Brachmann A."/>
            <person name="Corradi N."/>
        </authorList>
    </citation>
    <scope>NUCLEOTIDE SEQUENCE [LARGE SCALE GENOMIC DNA]</scope>
    <source>
        <strain evidence="2 3">A1</strain>
    </source>
</reference>
<dbReference type="VEuPathDB" id="FungiDB:RhiirFUN_021698"/>
<accession>A0A2I1F0T0</accession>
<evidence type="ECO:0000313" key="4">
    <source>
        <dbReference type="Proteomes" id="UP000232722"/>
    </source>
</evidence>
<reference evidence="1 4" key="2">
    <citation type="submission" date="2017-09" db="EMBL/GenBank/DDBJ databases">
        <title>Extensive intraspecific genome diversity in a model arbuscular mycorrhizal fungus.</title>
        <authorList>
            <person name="Chen E.C."/>
            <person name="Morin E."/>
            <person name="Beaudet D."/>
            <person name="Noel J."/>
            <person name="Ndikumana S."/>
            <person name="Charron P."/>
            <person name="St-Onge C."/>
            <person name="Giorgi J."/>
            <person name="Grigoriev I.V."/>
            <person name="Roux C."/>
            <person name="Martin F.M."/>
            <person name="Corradi N."/>
        </authorList>
    </citation>
    <scope>NUCLEOTIDE SEQUENCE [LARGE SCALE GENOMIC DNA]</scope>
    <source>
        <strain evidence="1 4">A5</strain>
    </source>
</reference>
<dbReference type="EMBL" id="LLXH01001714">
    <property type="protein sequence ID" value="PKC57798.1"/>
    <property type="molecule type" value="Genomic_DNA"/>
</dbReference>
<reference evidence="2 3" key="3">
    <citation type="submission" date="2017-10" db="EMBL/GenBank/DDBJ databases">
        <title>Extensive intraspecific genome diversity in a model arbuscular mycorrhizal fungus.</title>
        <authorList>
            <person name="Chen E.C.H."/>
            <person name="Morin E."/>
            <person name="Baudet D."/>
            <person name="Noel J."/>
            <person name="Ndikumana S."/>
            <person name="Charron P."/>
            <person name="St-Onge C."/>
            <person name="Giorgi J."/>
            <person name="Grigoriev I.V."/>
            <person name="Roux C."/>
            <person name="Martin F.M."/>
            <person name="Corradi N."/>
        </authorList>
    </citation>
    <scope>NUCLEOTIDE SEQUENCE [LARGE SCALE GENOMIC DNA]</scope>
    <source>
        <strain evidence="2 3">A1</strain>
    </source>
</reference>
<evidence type="ECO:0000313" key="2">
    <source>
        <dbReference type="EMBL" id="PKC57798.1"/>
    </source>
</evidence>
<evidence type="ECO:0000313" key="3">
    <source>
        <dbReference type="Proteomes" id="UP000232688"/>
    </source>
</evidence>
<protein>
    <submittedName>
        <fullName evidence="1">Uncharacterized protein</fullName>
    </submittedName>
</protein>
<dbReference type="EMBL" id="LLXJ01002086">
    <property type="protein sequence ID" value="PKB99749.1"/>
    <property type="molecule type" value="Genomic_DNA"/>
</dbReference>
<dbReference type="Proteomes" id="UP000232722">
    <property type="component" value="Unassembled WGS sequence"/>
</dbReference>
<dbReference type="AlphaFoldDB" id="A0A2I1F0T0"/>
<evidence type="ECO:0000313" key="1">
    <source>
        <dbReference type="EMBL" id="PKB99749.1"/>
    </source>
</evidence>
<gene>
    <name evidence="2" type="ORF">RhiirA1_471935</name>
    <name evidence="1" type="ORF">RhiirA5_429228</name>
</gene>
<reference evidence="1 4" key="1">
    <citation type="submission" date="2016-04" db="EMBL/GenBank/DDBJ databases">
        <title>Genome analyses suggest a sexual origin of heterokaryosis in a supposedly ancient asexual fungus.</title>
        <authorList>
            <person name="Ropars J."/>
            <person name="Sedzielewska K."/>
            <person name="Noel J."/>
            <person name="Charron P."/>
            <person name="Farinelli L."/>
            <person name="Marton T."/>
            <person name="Kruger M."/>
            <person name="Pelin A."/>
            <person name="Brachmann A."/>
            <person name="Corradi N."/>
        </authorList>
    </citation>
    <scope>NUCLEOTIDE SEQUENCE [LARGE SCALE GENOMIC DNA]</scope>
    <source>
        <strain evidence="1 4">A5</strain>
    </source>
</reference>
<dbReference type="VEuPathDB" id="FungiDB:RhiirA1_471935"/>